<dbReference type="AlphaFoldDB" id="A0A6J4RHE2"/>
<proteinExistence type="predicted"/>
<dbReference type="InterPro" id="IPR036554">
    <property type="entry name" value="GHMP_kinase_C_sf"/>
</dbReference>
<reference evidence="4" key="1">
    <citation type="submission" date="2020-02" db="EMBL/GenBank/DDBJ databases">
        <authorList>
            <person name="Meier V. D."/>
        </authorList>
    </citation>
    <scope>NUCLEOTIDE SEQUENCE</scope>
    <source>
        <strain evidence="4">AVDCRST_MAG38</strain>
    </source>
</reference>
<name>A0A6J4RHE2_9ACTN</name>
<dbReference type="PANTHER" id="PTHR43527">
    <property type="entry name" value="4-DIPHOSPHOCYTIDYL-2-C-METHYL-D-ERYTHRITOL KINASE, CHLOROPLASTIC"/>
    <property type="match status" value="1"/>
</dbReference>
<evidence type="ECO:0000313" key="4">
    <source>
        <dbReference type="EMBL" id="CAA9473685.1"/>
    </source>
</evidence>
<organism evidence="4">
    <name type="scientific">uncultured Solirubrobacteraceae bacterium</name>
    <dbReference type="NCBI Taxonomy" id="1162706"/>
    <lineage>
        <taxon>Bacteria</taxon>
        <taxon>Bacillati</taxon>
        <taxon>Actinomycetota</taxon>
        <taxon>Thermoleophilia</taxon>
        <taxon>Solirubrobacterales</taxon>
        <taxon>Solirubrobacteraceae</taxon>
        <taxon>environmental samples</taxon>
    </lineage>
</organism>
<protein>
    <recommendedName>
        <fullName evidence="3">GHMP kinase C-terminal domain-containing protein</fullName>
    </recommendedName>
</protein>
<dbReference type="EMBL" id="CADCVJ010000113">
    <property type="protein sequence ID" value="CAA9473685.1"/>
    <property type="molecule type" value="Genomic_DNA"/>
</dbReference>
<dbReference type="Gene3D" id="3.30.70.890">
    <property type="entry name" value="GHMP kinase, C-terminal domain"/>
    <property type="match status" value="1"/>
</dbReference>
<evidence type="ECO:0000256" key="1">
    <source>
        <dbReference type="ARBA" id="ARBA00022679"/>
    </source>
</evidence>
<dbReference type="Pfam" id="PF08544">
    <property type="entry name" value="GHMP_kinases_C"/>
    <property type="match status" value="1"/>
</dbReference>
<evidence type="ECO:0000259" key="3">
    <source>
        <dbReference type="Pfam" id="PF08544"/>
    </source>
</evidence>
<keyword evidence="1" id="KW-0808">Transferase</keyword>
<accession>A0A6J4RHE2</accession>
<dbReference type="PANTHER" id="PTHR43527:SF2">
    <property type="entry name" value="4-DIPHOSPHOCYTIDYL-2-C-METHYL-D-ERYTHRITOL KINASE, CHLOROPLASTIC"/>
    <property type="match status" value="1"/>
</dbReference>
<sequence>MPAQLLARRCLVSGAGERVEALPGRPPGALLVLPSDAQLSTARVYAAFDALGGGRSDVELAELAEAIRSAEAAGELGPRLRHNDLAAAAVHCCPSIAAGLEELVAAGADQAMVSGSGPTVVGFFDGSDGRRRAEAALARLAGRHRRAQVVERVDERFATPRPA</sequence>
<feature type="domain" description="GHMP kinase C-terminal" evidence="3">
    <location>
        <begin position="64"/>
        <end position="138"/>
    </location>
</feature>
<keyword evidence="2" id="KW-0547">Nucleotide-binding</keyword>
<evidence type="ECO:0000256" key="2">
    <source>
        <dbReference type="ARBA" id="ARBA00022741"/>
    </source>
</evidence>
<dbReference type="SUPFAM" id="SSF55060">
    <property type="entry name" value="GHMP Kinase, C-terminal domain"/>
    <property type="match status" value="1"/>
</dbReference>
<dbReference type="InterPro" id="IPR013750">
    <property type="entry name" value="GHMP_kinase_C_dom"/>
</dbReference>
<gene>
    <name evidence="4" type="ORF">AVDCRST_MAG38-1501</name>
</gene>
<dbReference type="GO" id="GO:0000166">
    <property type="term" value="F:nucleotide binding"/>
    <property type="evidence" value="ECO:0007669"/>
    <property type="project" value="UniProtKB-KW"/>
</dbReference>
<dbReference type="GO" id="GO:0050515">
    <property type="term" value="F:4-(cytidine 5'-diphospho)-2-C-methyl-D-erythritol kinase activity"/>
    <property type="evidence" value="ECO:0007669"/>
    <property type="project" value="TreeGrafter"/>
</dbReference>